<feature type="region of interest" description="Disordered" evidence="3">
    <location>
        <begin position="34"/>
        <end position="53"/>
    </location>
</feature>
<keyword evidence="1" id="KW-0540">Nuclease</keyword>
<accession>A0A7R7DVH5</accession>
<dbReference type="InterPro" id="IPR016191">
    <property type="entry name" value="Ribonuclease/ribotoxin"/>
</dbReference>
<organism evidence="5 6">
    <name type="scientific">Actinocatenispora thailandica</name>
    <dbReference type="NCBI Taxonomy" id="227318"/>
    <lineage>
        <taxon>Bacteria</taxon>
        <taxon>Bacillati</taxon>
        <taxon>Actinomycetota</taxon>
        <taxon>Actinomycetes</taxon>
        <taxon>Micromonosporales</taxon>
        <taxon>Micromonosporaceae</taxon>
        <taxon>Actinocatenispora</taxon>
    </lineage>
</organism>
<evidence type="ECO:0000256" key="2">
    <source>
        <dbReference type="ARBA" id="ARBA00022801"/>
    </source>
</evidence>
<gene>
    <name evidence="5" type="ORF">Athai_55900</name>
</gene>
<dbReference type="RefSeq" id="WP_203964181.1">
    <property type="nucleotide sequence ID" value="NZ_AP023355.1"/>
</dbReference>
<dbReference type="SUPFAM" id="SSF53933">
    <property type="entry name" value="Microbial ribonucleases"/>
    <property type="match status" value="2"/>
</dbReference>
<dbReference type="GO" id="GO:0003723">
    <property type="term" value="F:RNA binding"/>
    <property type="evidence" value="ECO:0007669"/>
    <property type="project" value="InterPro"/>
</dbReference>
<dbReference type="AlphaFoldDB" id="A0A7R7DVH5"/>
<dbReference type="Gene3D" id="3.10.450.30">
    <property type="entry name" value="Microbial ribonucleases"/>
    <property type="match status" value="2"/>
</dbReference>
<sequence length="261" mass="27057">MKLHALTLRRALVTTVAGLAGVFALGTGVAQAQPAGPVPVSSAPTSSAPRSAPTSHVAAASVVAPADISDCSLSGLPTQATDTVDLIHSGGPFPYPDNDGVVFDNREGILPAESSGYYHEYTVITPGSSNRGTRRIVTGGSPLTDPAHYYYTGDHYASFCEITDANGGGGGGVPACTDLPSQVPDTIDLVEAGGPFPYEQDGTVYQNREGVLPVESADYYHLYVVPTPGDSTAGDRRLISGSGGEYYYTPDDYGSFCQVQS</sequence>
<evidence type="ECO:0000313" key="6">
    <source>
        <dbReference type="Proteomes" id="UP000611640"/>
    </source>
</evidence>
<evidence type="ECO:0000256" key="4">
    <source>
        <dbReference type="SAM" id="SignalP"/>
    </source>
</evidence>
<evidence type="ECO:0000256" key="1">
    <source>
        <dbReference type="ARBA" id="ARBA00022722"/>
    </source>
</evidence>
<dbReference type="Pfam" id="PF00545">
    <property type="entry name" value="Ribonuclease"/>
    <property type="match status" value="2"/>
</dbReference>
<dbReference type="KEGG" id="atl:Athai_55900"/>
<dbReference type="InterPro" id="IPR000026">
    <property type="entry name" value="N1-like"/>
</dbReference>
<evidence type="ECO:0000256" key="3">
    <source>
        <dbReference type="SAM" id="MobiDB-lite"/>
    </source>
</evidence>
<proteinExistence type="predicted"/>
<evidence type="ECO:0000313" key="5">
    <source>
        <dbReference type="EMBL" id="BCJ38087.1"/>
    </source>
</evidence>
<dbReference type="GO" id="GO:0016787">
    <property type="term" value="F:hydrolase activity"/>
    <property type="evidence" value="ECO:0007669"/>
    <property type="project" value="UniProtKB-KW"/>
</dbReference>
<keyword evidence="6" id="KW-1185">Reference proteome</keyword>
<feature type="signal peptide" evidence="4">
    <location>
        <begin position="1"/>
        <end position="32"/>
    </location>
</feature>
<keyword evidence="2" id="KW-0378">Hydrolase</keyword>
<keyword evidence="4" id="KW-0732">Signal</keyword>
<dbReference type="GO" id="GO:0004521">
    <property type="term" value="F:RNA endonuclease activity"/>
    <property type="evidence" value="ECO:0007669"/>
    <property type="project" value="InterPro"/>
</dbReference>
<name>A0A7R7DVH5_9ACTN</name>
<dbReference type="Proteomes" id="UP000611640">
    <property type="component" value="Chromosome"/>
</dbReference>
<protein>
    <submittedName>
        <fullName evidence="5">Ribonuclease</fullName>
    </submittedName>
</protein>
<dbReference type="EMBL" id="AP023355">
    <property type="protein sequence ID" value="BCJ38087.1"/>
    <property type="molecule type" value="Genomic_DNA"/>
</dbReference>
<reference evidence="5 6" key="1">
    <citation type="submission" date="2020-08" db="EMBL/GenBank/DDBJ databases">
        <title>Whole genome shotgun sequence of Actinocatenispora thailandica NBRC 105041.</title>
        <authorList>
            <person name="Komaki H."/>
            <person name="Tamura T."/>
        </authorList>
    </citation>
    <scope>NUCLEOTIDE SEQUENCE [LARGE SCALE GENOMIC DNA]</scope>
    <source>
        <strain evidence="5 6">NBRC 105041</strain>
    </source>
</reference>
<feature type="chain" id="PRO_5031376629" evidence="4">
    <location>
        <begin position="33"/>
        <end position="261"/>
    </location>
</feature>